<evidence type="ECO:0000256" key="3">
    <source>
        <dbReference type="ARBA" id="ARBA00022676"/>
    </source>
</evidence>
<keyword evidence="7 8" id="KW-0472">Membrane</keyword>
<keyword evidence="5 8" id="KW-0812">Transmembrane</keyword>
<dbReference type="HOGENOM" id="CLU_037292_0_0_3"/>
<dbReference type="PANTHER" id="PTHR33908:SF11">
    <property type="entry name" value="MEMBRANE PROTEIN"/>
    <property type="match status" value="1"/>
</dbReference>
<dbReference type="InterPro" id="IPR038731">
    <property type="entry name" value="RgtA/B/C-like"/>
</dbReference>
<evidence type="ECO:0000313" key="10">
    <source>
        <dbReference type="EMBL" id="EDX74891.1"/>
    </source>
</evidence>
<dbReference type="GO" id="GO:0016763">
    <property type="term" value="F:pentosyltransferase activity"/>
    <property type="evidence" value="ECO:0007669"/>
    <property type="project" value="TreeGrafter"/>
</dbReference>
<feature type="transmembrane region" description="Helical" evidence="8">
    <location>
        <begin position="405"/>
        <end position="423"/>
    </location>
</feature>
<feature type="domain" description="Glycosyltransferase RgtA/B/C/D-like" evidence="9">
    <location>
        <begin position="108"/>
        <end position="265"/>
    </location>
</feature>
<dbReference type="OrthoDB" id="495800at2"/>
<feature type="transmembrane region" description="Helical" evidence="8">
    <location>
        <begin position="373"/>
        <end position="393"/>
    </location>
</feature>
<keyword evidence="3" id="KW-0328">Glycosyltransferase</keyword>
<sequence length="540" mass="62528">MIYNLTTGYKSKIFNSFRLNWQNIIKVFIVFAIIIGIILRFANLENKVFNWDEVRSFYRLSGYVREEVIDKIFTGDIITAQDIQKYQTPSPEKNLVDAVFALSNNPEHPPLFYLMARFWMHLFNSPFSVRVLAVLLGILSLVPLYWLCCELFGSPLVALVALTLFSISPYQILLSQAAREYSLWTLMTILSSATLLHSLRTRKTMSWIAYTITIIGGLYSHLFFAITLLGQVVYTVSTKGWHYSKNLLKYSLSLLIASLFFLPWTIIILTNHKKLQEVTAWTREFESGFKKIIQENINNVGDIFIDFNGNTRLEYYLSIIIFCLFVYSIYRVCKSRKKNKWLFLVLLIFPSWLLLILPDLISEVGVRSLQSRYLVTSYLGIQISVSYLVGAGLQLKNDALRLGSHLLLVTLISLGVISGVLITQSQDWDYLELKGTPISENLEIAPILNKNKQPLVISDSTHSYLLSLSYLIDDHVRFQLLKENDLNQWNNKLIMPKLENQFSDIFIYYPRQELLDFLINKYPRFQIKKIHKGLLKVVKI</sequence>
<dbReference type="GO" id="GO:0009103">
    <property type="term" value="P:lipopolysaccharide biosynthetic process"/>
    <property type="evidence" value="ECO:0007669"/>
    <property type="project" value="UniProtKB-ARBA"/>
</dbReference>
<name>B4VT42_9CYAN</name>
<evidence type="ECO:0000256" key="4">
    <source>
        <dbReference type="ARBA" id="ARBA00022679"/>
    </source>
</evidence>
<evidence type="ECO:0000259" key="9">
    <source>
        <dbReference type="Pfam" id="PF13231"/>
    </source>
</evidence>
<evidence type="ECO:0000313" key="11">
    <source>
        <dbReference type="Proteomes" id="UP000003835"/>
    </source>
</evidence>
<feature type="transmembrane region" description="Helical" evidence="8">
    <location>
        <begin position="342"/>
        <end position="361"/>
    </location>
</feature>
<evidence type="ECO:0000256" key="7">
    <source>
        <dbReference type="ARBA" id="ARBA00023136"/>
    </source>
</evidence>
<keyword evidence="2" id="KW-1003">Cell membrane</keyword>
<evidence type="ECO:0000256" key="2">
    <source>
        <dbReference type="ARBA" id="ARBA00022475"/>
    </source>
</evidence>
<feature type="transmembrane region" description="Helical" evidence="8">
    <location>
        <begin position="24"/>
        <end position="42"/>
    </location>
</feature>
<organism evidence="10 11">
    <name type="scientific">Coleofasciculus chthonoplastes PCC 7420</name>
    <dbReference type="NCBI Taxonomy" id="118168"/>
    <lineage>
        <taxon>Bacteria</taxon>
        <taxon>Bacillati</taxon>
        <taxon>Cyanobacteriota</taxon>
        <taxon>Cyanophyceae</taxon>
        <taxon>Coleofasciculales</taxon>
        <taxon>Coleofasciculaceae</taxon>
        <taxon>Coleofasciculus</taxon>
    </lineage>
</organism>
<dbReference type="InterPro" id="IPR050297">
    <property type="entry name" value="LipidA_mod_glycosyltrf_83"/>
</dbReference>
<keyword evidence="6 8" id="KW-1133">Transmembrane helix</keyword>
<feature type="transmembrane region" description="Helical" evidence="8">
    <location>
        <begin position="313"/>
        <end position="330"/>
    </location>
</feature>
<dbReference type="RefSeq" id="WP_006101711.1">
    <property type="nucleotide sequence ID" value="NZ_DS989851.1"/>
</dbReference>
<feature type="transmembrane region" description="Helical" evidence="8">
    <location>
        <begin position="127"/>
        <end position="146"/>
    </location>
</feature>
<feature type="transmembrane region" description="Helical" evidence="8">
    <location>
        <begin position="205"/>
        <end position="229"/>
    </location>
</feature>
<feature type="transmembrane region" description="Helical" evidence="8">
    <location>
        <begin position="250"/>
        <end position="269"/>
    </location>
</feature>
<dbReference type="Pfam" id="PF13231">
    <property type="entry name" value="PMT_2"/>
    <property type="match status" value="1"/>
</dbReference>
<gene>
    <name evidence="10" type="ORF">MC7420_765</name>
</gene>
<reference evidence="10 11" key="1">
    <citation type="submission" date="2008-07" db="EMBL/GenBank/DDBJ databases">
        <authorList>
            <person name="Tandeau de Marsac N."/>
            <person name="Ferriera S."/>
            <person name="Johnson J."/>
            <person name="Kravitz S."/>
            <person name="Beeson K."/>
            <person name="Sutton G."/>
            <person name="Rogers Y.-H."/>
            <person name="Friedman R."/>
            <person name="Frazier M."/>
            <person name="Venter J.C."/>
        </authorList>
    </citation>
    <scope>NUCLEOTIDE SEQUENCE [LARGE SCALE GENOMIC DNA]</scope>
    <source>
        <strain evidence="10 11">PCC 7420</strain>
    </source>
</reference>
<dbReference type="AlphaFoldDB" id="B4VT42"/>
<dbReference type="PANTHER" id="PTHR33908">
    <property type="entry name" value="MANNOSYLTRANSFERASE YKCB-RELATED"/>
    <property type="match status" value="1"/>
</dbReference>
<feature type="transmembrane region" description="Helical" evidence="8">
    <location>
        <begin position="152"/>
        <end position="174"/>
    </location>
</feature>
<protein>
    <recommendedName>
        <fullName evidence="9">Glycosyltransferase RgtA/B/C/D-like domain-containing protein</fullName>
    </recommendedName>
</protein>
<evidence type="ECO:0000256" key="1">
    <source>
        <dbReference type="ARBA" id="ARBA00004651"/>
    </source>
</evidence>
<dbReference type="Proteomes" id="UP000003835">
    <property type="component" value="Unassembled WGS sequence"/>
</dbReference>
<dbReference type="GO" id="GO:0005886">
    <property type="term" value="C:plasma membrane"/>
    <property type="evidence" value="ECO:0007669"/>
    <property type="project" value="UniProtKB-SubCell"/>
</dbReference>
<dbReference type="eggNOG" id="COG5305">
    <property type="taxonomic scope" value="Bacteria"/>
</dbReference>
<evidence type="ECO:0000256" key="5">
    <source>
        <dbReference type="ARBA" id="ARBA00022692"/>
    </source>
</evidence>
<evidence type="ECO:0000256" key="6">
    <source>
        <dbReference type="ARBA" id="ARBA00022989"/>
    </source>
</evidence>
<keyword evidence="11" id="KW-1185">Reference proteome</keyword>
<accession>B4VT42</accession>
<evidence type="ECO:0000256" key="8">
    <source>
        <dbReference type="SAM" id="Phobius"/>
    </source>
</evidence>
<dbReference type="STRING" id="118168.MC7420_765"/>
<keyword evidence="4" id="KW-0808">Transferase</keyword>
<comment type="subcellular location">
    <subcellularLocation>
        <location evidence="1">Cell membrane</location>
        <topology evidence="1">Multi-pass membrane protein</topology>
    </subcellularLocation>
</comment>
<dbReference type="EMBL" id="DS989851">
    <property type="protein sequence ID" value="EDX74891.1"/>
    <property type="molecule type" value="Genomic_DNA"/>
</dbReference>
<proteinExistence type="predicted"/>